<dbReference type="PROSITE" id="PS00615">
    <property type="entry name" value="C_TYPE_LECTIN_1"/>
    <property type="match status" value="1"/>
</dbReference>
<dbReference type="InterPro" id="IPR033989">
    <property type="entry name" value="CD209-like_CTLD"/>
</dbReference>
<accession>A0A8B9ZH47</accession>
<proteinExistence type="predicted"/>
<protein>
    <submittedName>
        <fullName evidence="6">C-type lectin domain family 4 member D-like</fullName>
    </submittedName>
</protein>
<evidence type="ECO:0000256" key="1">
    <source>
        <dbReference type="ARBA" id="ARBA00004401"/>
    </source>
</evidence>
<comment type="subcellular location">
    <subcellularLocation>
        <location evidence="1">Cell membrane</location>
        <topology evidence="1">Single-pass type II membrane protein</topology>
    </subcellularLocation>
</comment>
<dbReference type="PANTHER" id="PTHR45710:SF31">
    <property type="entry name" value="EARLY ACTIVATION ANTIGEN CD69"/>
    <property type="match status" value="1"/>
</dbReference>
<dbReference type="GO" id="GO:0030246">
    <property type="term" value="F:carbohydrate binding"/>
    <property type="evidence" value="ECO:0007669"/>
    <property type="project" value="UniProtKB-KW"/>
</dbReference>
<evidence type="ECO:0000259" key="5">
    <source>
        <dbReference type="PROSITE" id="PS50041"/>
    </source>
</evidence>
<dbReference type="InterPro" id="IPR016186">
    <property type="entry name" value="C-type_lectin-like/link_sf"/>
</dbReference>
<dbReference type="Ensembl" id="ENSAPLT00020018589.1">
    <property type="protein sequence ID" value="ENSAPLP00020017211.1"/>
    <property type="gene ID" value="ENSAPLG00020012338.1"/>
</dbReference>
<name>A0A8B9ZH47_ANAPL</name>
<dbReference type="InterPro" id="IPR001304">
    <property type="entry name" value="C-type_lectin-like"/>
</dbReference>
<gene>
    <name evidence="6" type="primary">LOC113841770</name>
</gene>
<dbReference type="PROSITE" id="PS50041">
    <property type="entry name" value="C_TYPE_LECTIN_2"/>
    <property type="match status" value="1"/>
</dbReference>
<keyword evidence="2" id="KW-0430">Lectin</keyword>
<evidence type="ECO:0000313" key="6">
    <source>
        <dbReference type="Ensembl" id="ENSAPLP00020017211.1"/>
    </source>
</evidence>
<evidence type="ECO:0000256" key="4">
    <source>
        <dbReference type="SAM" id="Phobius"/>
    </source>
</evidence>
<feature type="domain" description="C-type lectin" evidence="5">
    <location>
        <begin position="120"/>
        <end position="243"/>
    </location>
</feature>
<dbReference type="CDD" id="cd03590">
    <property type="entry name" value="CLECT_DC-SIGN_like"/>
    <property type="match status" value="1"/>
</dbReference>
<dbReference type="InterPro" id="IPR018378">
    <property type="entry name" value="C-type_lectin_CS"/>
</dbReference>
<dbReference type="SMART" id="SM00034">
    <property type="entry name" value="CLECT"/>
    <property type="match status" value="1"/>
</dbReference>
<feature type="transmembrane region" description="Helical" evidence="4">
    <location>
        <begin position="26"/>
        <end position="48"/>
    </location>
</feature>
<keyword evidence="4" id="KW-0472">Membrane</keyword>
<dbReference type="InterPro" id="IPR016187">
    <property type="entry name" value="CTDL_fold"/>
</dbReference>
<reference evidence="6" key="2">
    <citation type="submission" date="2025-09" db="UniProtKB">
        <authorList>
            <consortium name="Ensembl"/>
        </authorList>
    </citation>
    <scope>IDENTIFICATION</scope>
</reference>
<evidence type="ECO:0000256" key="3">
    <source>
        <dbReference type="ARBA" id="ARBA00023157"/>
    </source>
</evidence>
<organism evidence="6 7">
    <name type="scientific">Anas platyrhynchos</name>
    <name type="common">Mallard</name>
    <name type="synonym">Anas boschas</name>
    <dbReference type="NCBI Taxonomy" id="8839"/>
    <lineage>
        <taxon>Eukaryota</taxon>
        <taxon>Metazoa</taxon>
        <taxon>Chordata</taxon>
        <taxon>Craniata</taxon>
        <taxon>Vertebrata</taxon>
        <taxon>Euteleostomi</taxon>
        <taxon>Archelosauria</taxon>
        <taxon>Archosauria</taxon>
        <taxon>Dinosauria</taxon>
        <taxon>Saurischia</taxon>
        <taxon>Theropoda</taxon>
        <taxon>Coelurosauria</taxon>
        <taxon>Aves</taxon>
        <taxon>Neognathae</taxon>
        <taxon>Galloanserae</taxon>
        <taxon>Anseriformes</taxon>
        <taxon>Anatidae</taxon>
        <taxon>Anatinae</taxon>
        <taxon>Anas</taxon>
    </lineage>
</organism>
<keyword evidence="4" id="KW-1133">Transmembrane helix</keyword>
<keyword evidence="4" id="KW-0812">Transmembrane</keyword>
<dbReference type="Proteomes" id="UP000694400">
    <property type="component" value="Unassembled WGS sequence"/>
</dbReference>
<dbReference type="GO" id="GO:0005886">
    <property type="term" value="C:plasma membrane"/>
    <property type="evidence" value="ECO:0007669"/>
    <property type="project" value="UniProtKB-SubCell"/>
</dbReference>
<dbReference type="Pfam" id="PF00059">
    <property type="entry name" value="Lectin_C"/>
    <property type="match status" value="1"/>
</dbReference>
<dbReference type="PANTHER" id="PTHR45710">
    <property type="entry name" value="C-TYPE LECTIN DOMAIN-CONTAINING PROTEIN 180"/>
    <property type="match status" value="1"/>
</dbReference>
<reference evidence="6" key="1">
    <citation type="submission" date="2025-08" db="UniProtKB">
        <authorList>
            <consortium name="Ensembl"/>
        </authorList>
    </citation>
    <scope>IDENTIFICATION</scope>
</reference>
<dbReference type="AlphaFoldDB" id="A0A8B9ZH47"/>
<dbReference type="InterPro" id="IPR050828">
    <property type="entry name" value="C-type_lectin/matrix_domain"/>
</dbReference>
<dbReference type="Gene3D" id="3.10.100.10">
    <property type="entry name" value="Mannose-Binding Protein A, subunit A"/>
    <property type="match status" value="1"/>
</dbReference>
<dbReference type="SUPFAM" id="SSF56436">
    <property type="entry name" value="C-type lectin-like"/>
    <property type="match status" value="1"/>
</dbReference>
<sequence>MNQQERVSPGTAAPAEGSSCSRLSPWVFLVSALAVKTALMTVGLVVLFHRSCGQCKTLPQNAPGWHCIPNGSASQITHVSQSCDKPAALQGNHTELHCILVVHQSKGRDWKCCSEGWRPFQESCYYFSDDQMPWDESQQNCSGMGSQLVVINTKAEQAFLYKEIQMKYRQNGINLYIGLRDKEAGQWRWADQTPYNERAAFWRRGEPSDQPSDELCVVIHYQKDIFRNWNNVPCTIHSYWICETAAETI</sequence>
<evidence type="ECO:0000256" key="2">
    <source>
        <dbReference type="ARBA" id="ARBA00022734"/>
    </source>
</evidence>
<keyword evidence="3" id="KW-1015">Disulfide bond</keyword>
<evidence type="ECO:0000313" key="7">
    <source>
        <dbReference type="Proteomes" id="UP000694400"/>
    </source>
</evidence>